<gene>
    <name evidence="2" type="ORF">U9M48_008256</name>
</gene>
<evidence type="ECO:0000313" key="3">
    <source>
        <dbReference type="Proteomes" id="UP001341281"/>
    </source>
</evidence>
<sequence length="294" mass="32318">MSTPTEPPLITGARIRCPVLAGARIRWLPAAAKVVPSSPLLGSGGPGPLHRHPLRAAMATAFPACWAWRGEDGSEAAAAAGGSASAVRAAARPRAGLRCRGRATPSRPLDPLPLPRIAPPGLRGRPPLPRCLAPRPPGLRCPRVGVLLREEMRKERGPPSFVTCLRGCFDLIVYLIRISPLQEGYEVHYQEMRHPQQIHGRLKSFTLHTTQEDLNIDISAITDIEQTWQPVDDKSQPYVQASEQPTLLCGEVRLLVSRIAQNLLFPHKSYTMLYEMAWMLDISFLITVNAIMAF</sequence>
<feature type="region of interest" description="Disordered" evidence="1">
    <location>
        <begin position="96"/>
        <end position="120"/>
    </location>
</feature>
<name>A0AAQ3WDB6_PASNO</name>
<evidence type="ECO:0000313" key="2">
    <source>
        <dbReference type="EMBL" id="WVZ57926.1"/>
    </source>
</evidence>
<dbReference type="EMBL" id="CP144746">
    <property type="protein sequence ID" value="WVZ57926.1"/>
    <property type="molecule type" value="Genomic_DNA"/>
</dbReference>
<organism evidence="2 3">
    <name type="scientific">Paspalum notatum var. saurae</name>
    <dbReference type="NCBI Taxonomy" id="547442"/>
    <lineage>
        <taxon>Eukaryota</taxon>
        <taxon>Viridiplantae</taxon>
        <taxon>Streptophyta</taxon>
        <taxon>Embryophyta</taxon>
        <taxon>Tracheophyta</taxon>
        <taxon>Spermatophyta</taxon>
        <taxon>Magnoliopsida</taxon>
        <taxon>Liliopsida</taxon>
        <taxon>Poales</taxon>
        <taxon>Poaceae</taxon>
        <taxon>PACMAD clade</taxon>
        <taxon>Panicoideae</taxon>
        <taxon>Andropogonodae</taxon>
        <taxon>Paspaleae</taxon>
        <taxon>Paspalinae</taxon>
        <taxon>Paspalum</taxon>
    </lineage>
</organism>
<protein>
    <submittedName>
        <fullName evidence="2">Uncharacterized protein</fullName>
    </submittedName>
</protein>
<proteinExistence type="predicted"/>
<dbReference type="AlphaFoldDB" id="A0AAQ3WDB6"/>
<reference evidence="2 3" key="1">
    <citation type="submission" date="2024-02" db="EMBL/GenBank/DDBJ databases">
        <title>High-quality chromosome-scale genome assembly of Pensacola bahiagrass (Paspalum notatum Flugge var. saurae).</title>
        <authorList>
            <person name="Vega J.M."/>
            <person name="Podio M."/>
            <person name="Orjuela J."/>
            <person name="Siena L.A."/>
            <person name="Pessino S.C."/>
            <person name="Combes M.C."/>
            <person name="Mariac C."/>
            <person name="Albertini E."/>
            <person name="Pupilli F."/>
            <person name="Ortiz J.P.A."/>
            <person name="Leblanc O."/>
        </authorList>
    </citation>
    <scope>NUCLEOTIDE SEQUENCE [LARGE SCALE GENOMIC DNA]</scope>
    <source>
        <strain evidence="2">R1</strain>
        <tissue evidence="2">Leaf</tissue>
    </source>
</reference>
<feature type="compositionally biased region" description="Pro residues" evidence="1">
    <location>
        <begin position="108"/>
        <end position="118"/>
    </location>
</feature>
<keyword evidence="3" id="KW-1185">Reference proteome</keyword>
<accession>A0AAQ3WDB6</accession>
<dbReference type="Proteomes" id="UP001341281">
    <property type="component" value="Chromosome 02"/>
</dbReference>
<evidence type="ECO:0000256" key="1">
    <source>
        <dbReference type="SAM" id="MobiDB-lite"/>
    </source>
</evidence>